<keyword evidence="2" id="KW-1185">Reference proteome</keyword>
<dbReference type="OrthoDB" id="2120038at2759"/>
<comment type="caution">
    <text evidence="1">The sequence shown here is derived from an EMBL/GenBank/DDBJ whole genome shotgun (WGS) entry which is preliminary data.</text>
</comment>
<gene>
    <name evidence="1" type="ORF">BCR44DRAFT_100150</name>
</gene>
<dbReference type="EMBL" id="MCFL01000005">
    <property type="protein sequence ID" value="ORZ39407.1"/>
    <property type="molecule type" value="Genomic_DNA"/>
</dbReference>
<protein>
    <submittedName>
        <fullName evidence="1">Uncharacterized protein</fullName>
    </submittedName>
</protein>
<feature type="non-terminal residue" evidence="1">
    <location>
        <position position="124"/>
    </location>
</feature>
<dbReference type="InterPro" id="IPR034444">
    <property type="entry name" value="Nuo17.8"/>
</dbReference>
<organism evidence="1 2">
    <name type="scientific">Catenaria anguillulae PL171</name>
    <dbReference type="NCBI Taxonomy" id="765915"/>
    <lineage>
        <taxon>Eukaryota</taxon>
        <taxon>Fungi</taxon>
        <taxon>Fungi incertae sedis</taxon>
        <taxon>Blastocladiomycota</taxon>
        <taxon>Blastocladiomycetes</taxon>
        <taxon>Blastocladiales</taxon>
        <taxon>Catenariaceae</taxon>
        <taxon>Catenaria</taxon>
    </lineage>
</organism>
<dbReference type="AlphaFoldDB" id="A0A1Y2HXQ0"/>
<evidence type="ECO:0000313" key="1">
    <source>
        <dbReference type="EMBL" id="ORZ39407.1"/>
    </source>
</evidence>
<name>A0A1Y2HXQ0_9FUNG</name>
<dbReference type="STRING" id="765915.A0A1Y2HXQ0"/>
<feature type="non-terminal residue" evidence="1">
    <location>
        <position position="1"/>
    </location>
</feature>
<dbReference type="PANTHER" id="PTHR42100:SF1">
    <property type="entry name" value="OXIDOREDUCTASE 178 KDA SUBUNIT, PUTATIVE (AFU_ORTHOLOGUE AFUA_8G04320)-RELATED"/>
    <property type="match status" value="1"/>
</dbReference>
<reference evidence="1 2" key="1">
    <citation type="submission" date="2016-07" db="EMBL/GenBank/DDBJ databases">
        <title>Pervasive Adenine N6-methylation of Active Genes in Fungi.</title>
        <authorList>
            <consortium name="DOE Joint Genome Institute"/>
            <person name="Mondo S.J."/>
            <person name="Dannebaum R.O."/>
            <person name="Kuo R.C."/>
            <person name="Labutti K."/>
            <person name="Haridas S."/>
            <person name="Kuo A."/>
            <person name="Salamov A."/>
            <person name="Ahrendt S.R."/>
            <person name="Lipzen A."/>
            <person name="Sullivan W."/>
            <person name="Andreopoulos W.B."/>
            <person name="Clum A."/>
            <person name="Lindquist E."/>
            <person name="Daum C."/>
            <person name="Ramamoorthy G.K."/>
            <person name="Gryganskyi A."/>
            <person name="Culley D."/>
            <person name="Magnuson J.K."/>
            <person name="James T.Y."/>
            <person name="O'Malley M.A."/>
            <person name="Stajich J.E."/>
            <person name="Spatafora J.W."/>
            <person name="Visel A."/>
            <person name="Grigoriev I.V."/>
        </authorList>
    </citation>
    <scope>NUCLEOTIDE SEQUENCE [LARGE SCALE GENOMIC DNA]</scope>
    <source>
        <strain evidence="1 2">PL171</strain>
    </source>
</reference>
<evidence type="ECO:0000313" key="2">
    <source>
        <dbReference type="Proteomes" id="UP000193411"/>
    </source>
</evidence>
<accession>A0A1Y2HXQ0</accession>
<dbReference type="GO" id="GO:0005739">
    <property type="term" value="C:mitochondrion"/>
    <property type="evidence" value="ECO:0007669"/>
    <property type="project" value="InterPro"/>
</dbReference>
<proteinExistence type="predicted"/>
<dbReference type="PANTHER" id="PTHR42100">
    <property type="entry name" value="OXIDOREDUCTASE 178 KDA SUBUNIT, PUTATIVE (AFU_ORTHOLOGUE AFUA_8G04320)-RELATED"/>
    <property type="match status" value="1"/>
</dbReference>
<sequence>PVNPADYSSADFSTPFFRNIFIGSLGVFVAYHANQYYEATKDPEAIHPITAYISYQMTDDKEWKKINYASIKDMEKGAADTLLMQELPGGRRTYRIVAPELLERGSPFGISAGTQADLSDIVIR</sequence>
<dbReference type="Proteomes" id="UP000193411">
    <property type="component" value="Unassembled WGS sequence"/>
</dbReference>